<dbReference type="AlphaFoldDB" id="A0A1E7EL61"/>
<evidence type="ECO:0000256" key="1">
    <source>
        <dbReference type="SAM" id="MobiDB-lite"/>
    </source>
</evidence>
<dbReference type="EMBL" id="KV784405">
    <property type="protein sequence ID" value="OEU06652.1"/>
    <property type="molecule type" value="Genomic_DNA"/>
</dbReference>
<reference evidence="2 3" key="1">
    <citation type="submission" date="2016-09" db="EMBL/GenBank/DDBJ databases">
        <title>Extensive genetic diversity and differential bi-allelic expression allows diatom success in the polar Southern Ocean.</title>
        <authorList>
            <consortium name="DOE Joint Genome Institute"/>
            <person name="Mock T."/>
            <person name="Otillar R.P."/>
            <person name="Strauss J."/>
            <person name="Dupont C."/>
            <person name="Frickenhaus S."/>
            <person name="Maumus F."/>
            <person name="Mcmullan M."/>
            <person name="Sanges R."/>
            <person name="Schmutz J."/>
            <person name="Toseland A."/>
            <person name="Valas R."/>
            <person name="Veluchamy A."/>
            <person name="Ward B.J."/>
            <person name="Allen A."/>
            <person name="Barry K."/>
            <person name="Falciatore A."/>
            <person name="Ferrante M."/>
            <person name="Fortunato A.E."/>
            <person name="Gloeckner G."/>
            <person name="Gruber A."/>
            <person name="Hipkin R."/>
            <person name="Janech M."/>
            <person name="Kroth P."/>
            <person name="Leese F."/>
            <person name="Lindquist E."/>
            <person name="Lyon B.R."/>
            <person name="Martin J."/>
            <person name="Mayer C."/>
            <person name="Parker M."/>
            <person name="Quesneville H."/>
            <person name="Raymond J."/>
            <person name="Uhlig C."/>
            <person name="Valentin K.U."/>
            <person name="Worden A.Z."/>
            <person name="Armbrust E.V."/>
            <person name="Bowler C."/>
            <person name="Green B."/>
            <person name="Moulton V."/>
            <person name="Van Oosterhout C."/>
            <person name="Grigoriev I."/>
        </authorList>
    </citation>
    <scope>NUCLEOTIDE SEQUENCE [LARGE SCALE GENOMIC DNA]</scope>
    <source>
        <strain evidence="2 3">CCMP1102</strain>
    </source>
</reference>
<dbReference type="InParanoid" id="A0A1E7EL61"/>
<sequence>MNKHLLPTPGSVTRIDRNDVEEALESWTTTTIRTNKNCKKCPTPDDVHYCATLGVSFWGNDDDEDDKKYKKNNLNQVIASGRILDQDILRVSQIKQNDNDNHHHPTINRHHSNNRRRPWTNHAKRFLTSYQPPSE</sequence>
<gene>
    <name evidence="2" type="ORF">FRACYDRAFT_272696</name>
</gene>
<feature type="region of interest" description="Disordered" evidence="1">
    <location>
        <begin position="96"/>
        <end position="118"/>
    </location>
</feature>
<organism evidence="2 3">
    <name type="scientific">Fragilariopsis cylindrus CCMP1102</name>
    <dbReference type="NCBI Taxonomy" id="635003"/>
    <lineage>
        <taxon>Eukaryota</taxon>
        <taxon>Sar</taxon>
        <taxon>Stramenopiles</taxon>
        <taxon>Ochrophyta</taxon>
        <taxon>Bacillariophyta</taxon>
        <taxon>Bacillariophyceae</taxon>
        <taxon>Bacillariophycidae</taxon>
        <taxon>Bacillariales</taxon>
        <taxon>Bacillariaceae</taxon>
        <taxon>Fragilariopsis</taxon>
    </lineage>
</organism>
<dbReference type="KEGG" id="fcy:FRACYDRAFT_272696"/>
<accession>A0A1E7EL61</accession>
<evidence type="ECO:0000313" key="2">
    <source>
        <dbReference type="EMBL" id="OEU06652.1"/>
    </source>
</evidence>
<evidence type="ECO:0000313" key="3">
    <source>
        <dbReference type="Proteomes" id="UP000095751"/>
    </source>
</evidence>
<dbReference type="Proteomes" id="UP000095751">
    <property type="component" value="Unassembled WGS sequence"/>
</dbReference>
<proteinExistence type="predicted"/>
<name>A0A1E7EL61_9STRA</name>
<feature type="compositionally biased region" description="Basic residues" evidence="1">
    <location>
        <begin position="104"/>
        <end position="118"/>
    </location>
</feature>
<protein>
    <submittedName>
        <fullName evidence="2">Uncharacterized protein</fullName>
    </submittedName>
</protein>
<keyword evidence="3" id="KW-1185">Reference proteome</keyword>